<accession>A0A645GRG1</accession>
<gene>
    <name evidence="2" type="ORF">SDC9_176950</name>
</gene>
<keyword evidence="1" id="KW-0812">Transmembrane</keyword>
<feature type="transmembrane region" description="Helical" evidence="1">
    <location>
        <begin position="84"/>
        <end position="107"/>
    </location>
</feature>
<name>A0A645GRG1_9ZZZZ</name>
<evidence type="ECO:0000313" key="2">
    <source>
        <dbReference type="EMBL" id="MPN29497.1"/>
    </source>
</evidence>
<sequence length="150" mass="17005">MPTKMYFQEVSTNKSTDEIITAIKTAYEPVGGEFSQPNQSLVLNQGVKGISMGFLAKSVANFSIKNLPNGKVEIECQLKWTMKLIWVIALIIGILGFFLSLLFSFFLSTGATIFLILLFGLMFAIPPFIYYFRPQDTYQQCFNRVISYLQ</sequence>
<dbReference type="AlphaFoldDB" id="A0A645GRG1"/>
<evidence type="ECO:0000256" key="1">
    <source>
        <dbReference type="SAM" id="Phobius"/>
    </source>
</evidence>
<proteinExistence type="predicted"/>
<reference evidence="2" key="1">
    <citation type="submission" date="2019-08" db="EMBL/GenBank/DDBJ databases">
        <authorList>
            <person name="Kucharzyk K."/>
            <person name="Murdoch R.W."/>
            <person name="Higgins S."/>
            <person name="Loffler F."/>
        </authorList>
    </citation>
    <scope>NUCLEOTIDE SEQUENCE</scope>
</reference>
<comment type="caution">
    <text evidence="2">The sequence shown here is derived from an EMBL/GenBank/DDBJ whole genome shotgun (WGS) entry which is preliminary data.</text>
</comment>
<feature type="transmembrane region" description="Helical" evidence="1">
    <location>
        <begin position="113"/>
        <end position="132"/>
    </location>
</feature>
<protein>
    <submittedName>
        <fullName evidence="2">Uncharacterized protein</fullName>
    </submittedName>
</protein>
<dbReference type="EMBL" id="VSSQ01080237">
    <property type="protein sequence ID" value="MPN29497.1"/>
    <property type="molecule type" value="Genomic_DNA"/>
</dbReference>
<keyword evidence="1" id="KW-1133">Transmembrane helix</keyword>
<organism evidence="2">
    <name type="scientific">bioreactor metagenome</name>
    <dbReference type="NCBI Taxonomy" id="1076179"/>
    <lineage>
        <taxon>unclassified sequences</taxon>
        <taxon>metagenomes</taxon>
        <taxon>ecological metagenomes</taxon>
    </lineage>
</organism>
<keyword evidence="1" id="KW-0472">Membrane</keyword>